<gene>
    <name evidence="2" type="ORF">AB1Y20_016455</name>
</gene>
<feature type="chain" id="PRO_5044255906" evidence="1">
    <location>
        <begin position="18"/>
        <end position="155"/>
    </location>
</feature>
<dbReference type="EMBL" id="JBGBPQ010000029">
    <property type="protein sequence ID" value="KAL1496501.1"/>
    <property type="molecule type" value="Genomic_DNA"/>
</dbReference>
<keyword evidence="1" id="KW-0732">Signal</keyword>
<evidence type="ECO:0000313" key="2">
    <source>
        <dbReference type="EMBL" id="KAL1496501.1"/>
    </source>
</evidence>
<reference evidence="2 3" key="1">
    <citation type="journal article" date="2024" name="Science">
        <title>Giant polyketide synthase enzymes in the biosynthesis of giant marine polyether toxins.</title>
        <authorList>
            <person name="Fallon T.R."/>
            <person name="Shende V.V."/>
            <person name="Wierzbicki I.H."/>
            <person name="Pendleton A.L."/>
            <person name="Watervoot N.F."/>
            <person name="Auber R.P."/>
            <person name="Gonzalez D.J."/>
            <person name="Wisecaver J.H."/>
            <person name="Moore B.S."/>
        </authorList>
    </citation>
    <scope>NUCLEOTIDE SEQUENCE [LARGE SCALE GENOMIC DNA]</scope>
    <source>
        <strain evidence="2 3">12B1</strain>
    </source>
</reference>
<evidence type="ECO:0000313" key="3">
    <source>
        <dbReference type="Proteomes" id="UP001515480"/>
    </source>
</evidence>
<organism evidence="2 3">
    <name type="scientific">Prymnesium parvum</name>
    <name type="common">Toxic golden alga</name>
    <dbReference type="NCBI Taxonomy" id="97485"/>
    <lineage>
        <taxon>Eukaryota</taxon>
        <taxon>Haptista</taxon>
        <taxon>Haptophyta</taxon>
        <taxon>Prymnesiophyceae</taxon>
        <taxon>Prymnesiales</taxon>
        <taxon>Prymnesiaceae</taxon>
        <taxon>Prymnesium</taxon>
    </lineage>
</organism>
<dbReference type="AlphaFoldDB" id="A0AB34ICS0"/>
<accession>A0AB34ICS0</accession>
<dbReference type="Proteomes" id="UP001515480">
    <property type="component" value="Unassembled WGS sequence"/>
</dbReference>
<keyword evidence="3" id="KW-1185">Reference proteome</keyword>
<evidence type="ECO:0000256" key="1">
    <source>
        <dbReference type="SAM" id="SignalP"/>
    </source>
</evidence>
<feature type="signal peptide" evidence="1">
    <location>
        <begin position="1"/>
        <end position="17"/>
    </location>
</feature>
<sequence length="155" mass="16776">MSSRLLILLSVLAAASGMFYDCLDDDHGTRICNINTCYDEPSTCKNTTGGVGWVGDCSCRMVNYTTVSKTMKDCEYNCCPGYYNCDAVNRKCVFDPAGVRQIPQLVTAAVEASAIRSHDVLLQTVSTPLHCLCCVGLSKAALPGELSRGIDWLSM</sequence>
<protein>
    <submittedName>
        <fullName evidence="2">Uncharacterized protein</fullName>
    </submittedName>
</protein>
<proteinExistence type="predicted"/>
<name>A0AB34ICS0_PRYPA</name>
<comment type="caution">
    <text evidence="2">The sequence shown here is derived from an EMBL/GenBank/DDBJ whole genome shotgun (WGS) entry which is preliminary data.</text>
</comment>